<dbReference type="InterPro" id="IPR021146">
    <property type="entry name" value="Phage_gp6-like_head-tail"/>
</dbReference>
<dbReference type="RefSeq" id="WP_117493861.1">
    <property type="nucleotide sequence ID" value="NZ_JBKVOA010000002.1"/>
</dbReference>
<dbReference type="Proteomes" id="UP000261080">
    <property type="component" value="Unassembled WGS sequence"/>
</dbReference>
<organism evidence="1 2">
    <name type="scientific">Sellimonas intestinalis</name>
    <dbReference type="NCBI Taxonomy" id="1653434"/>
    <lineage>
        <taxon>Bacteria</taxon>
        <taxon>Bacillati</taxon>
        <taxon>Bacillota</taxon>
        <taxon>Clostridia</taxon>
        <taxon>Lachnospirales</taxon>
        <taxon>Lachnospiraceae</taxon>
        <taxon>Sellimonas</taxon>
    </lineage>
</organism>
<sequence>MLEDVKELLGIAEDDKTMDTRLNIIIAATTKRLKVLLGGPDVPDDLKYIVTDVSIMRFNRIGSEGLSSHSVEGESLSFASNDFEPYLDDIQSYLNAQKEATKGKVRFL</sequence>
<evidence type="ECO:0000313" key="2">
    <source>
        <dbReference type="Proteomes" id="UP000261080"/>
    </source>
</evidence>
<gene>
    <name evidence="1" type="ORF">DW016_15075</name>
</gene>
<keyword evidence="2" id="KW-1185">Reference proteome</keyword>
<proteinExistence type="predicted"/>
<evidence type="ECO:0000313" key="1">
    <source>
        <dbReference type="EMBL" id="RGE84590.1"/>
    </source>
</evidence>
<evidence type="ECO:0008006" key="3">
    <source>
        <dbReference type="Google" id="ProtNLM"/>
    </source>
</evidence>
<dbReference type="OrthoDB" id="1701341at2"/>
<protein>
    <recommendedName>
        <fullName evidence="3">Phage gp6-like head-tail connector protein</fullName>
    </recommendedName>
</protein>
<name>A0A3E3JYA7_9FIRM</name>
<dbReference type="EMBL" id="QVLX01000014">
    <property type="protein sequence ID" value="RGE84590.1"/>
    <property type="molecule type" value="Genomic_DNA"/>
</dbReference>
<comment type="caution">
    <text evidence="1">The sequence shown here is derived from an EMBL/GenBank/DDBJ whole genome shotgun (WGS) entry which is preliminary data.</text>
</comment>
<dbReference type="Pfam" id="PF05135">
    <property type="entry name" value="Phage_connect_1"/>
    <property type="match status" value="1"/>
</dbReference>
<dbReference type="AlphaFoldDB" id="A0A3E3JYA7"/>
<accession>A0A3E3JYA7</accession>
<reference evidence="1 2" key="1">
    <citation type="submission" date="2018-08" db="EMBL/GenBank/DDBJ databases">
        <title>A genome reference for cultivated species of the human gut microbiota.</title>
        <authorList>
            <person name="Zou Y."/>
            <person name="Xue W."/>
            <person name="Luo G."/>
        </authorList>
    </citation>
    <scope>NUCLEOTIDE SEQUENCE [LARGE SCALE GENOMIC DNA]</scope>
    <source>
        <strain evidence="1 2">AF37-2AT</strain>
    </source>
</reference>